<dbReference type="InterPro" id="IPR051159">
    <property type="entry name" value="Hexapeptide_acetyltransf"/>
</dbReference>
<dbReference type="EMBL" id="MPPL01000001">
    <property type="protein sequence ID" value="OKS86944.1"/>
    <property type="molecule type" value="Genomic_DNA"/>
</dbReference>
<evidence type="ECO:0000256" key="4">
    <source>
        <dbReference type="ARBA" id="ARBA00023315"/>
    </source>
</evidence>
<evidence type="ECO:0000256" key="2">
    <source>
        <dbReference type="ARBA" id="ARBA00022679"/>
    </source>
</evidence>
<dbReference type="Pfam" id="PF14602">
    <property type="entry name" value="Hexapep_2"/>
    <property type="match status" value="1"/>
</dbReference>
<dbReference type="PANTHER" id="PTHR23416">
    <property type="entry name" value="SIALIC ACID SYNTHASE-RELATED"/>
    <property type="match status" value="1"/>
</dbReference>
<dbReference type="GO" id="GO:0008374">
    <property type="term" value="F:O-acyltransferase activity"/>
    <property type="evidence" value="ECO:0007669"/>
    <property type="project" value="TreeGrafter"/>
</dbReference>
<keyword evidence="2" id="KW-0808">Transferase</keyword>
<organism evidence="5 6">
    <name type="scientific">Mucilaginibacter polytrichastri</name>
    <dbReference type="NCBI Taxonomy" id="1302689"/>
    <lineage>
        <taxon>Bacteria</taxon>
        <taxon>Pseudomonadati</taxon>
        <taxon>Bacteroidota</taxon>
        <taxon>Sphingobacteriia</taxon>
        <taxon>Sphingobacteriales</taxon>
        <taxon>Sphingobacteriaceae</taxon>
        <taxon>Mucilaginibacter</taxon>
    </lineage>
</organism>
<sequence length="208" mass="23402">MKRIYKICRKIYLDIETWCTYKIRSLCKKIYYPFIFNAQEIEYITIPIIRGKLKINNYGRCVLGTNLVFNSSFVSNPMGLSKQCTIYVSKTGYLSIDNGSGFSGVSIYCSNKIIIGKNLFCGGNVSIWDTDFHSLNYKLRREHDENSIISLPIEIGNDVFIGANSIILKGVIIGDKSIIGAGSVVTKKIPAYEIWAGNPAKFIKKIID</sequence>
<dbReference type="CDD" id="cd04647">
    <property type="entry name" value="LbH_MAT_like"/>
    <property type="match status" value="1"/>
</dbReference>
<reference evidence="5 6" key="1">
    <citation type="submission" date="2016-11" db="EMBL/GenBank/DDBJ databases">
        <title>Whole Genome Sequencing of Mucilaginibacter polytrichastri RG4-7(T) isolated from the moss sample.</title>
        <authorList>
            <person name="Li Y."/>
        </authorList>
    </citation>
    <scope>NUCLEOTIDE SEQUENCE [LARGE SCALE GENOMIC DNA]</scope>
    <source>
        <strain evidence="5 6">RG4-7</strain>
    </source>
</reference>
<evidence type="ECO:0000256" key="1">
    <source>
        <dbReference type="ARBA" id="ARBA00007274"/>
    </source>
</evidence>
<dbReference type="AlphaFoldDB" id="A0A1Q5ZYU1"/>
<proteinExistence type="inferred from homology"/>
<dbReference type="InterPro" id="IPR001451">
    <property type="entry name" value="Hexapep"/>
</dbReference>
<dbReference type="STRING" id="1302689.RG47T_2402"/>
<dbReference type="InterPro" id="IPR011004">
    <property type="entry name" value="Trimer_LpxA-like_sf"/>
</dbReference>
<keyword evidence="6" id="KW-1185">Reference proteome</keyword>
<dbReference type="Gene3D" id="2.160.10.10">
    <property type="entry name" value="Hexapeptide repeat proteins"/>
    <property type="match status" value="1"/>
</dbReference>
<dbReference type="Proteomes" id="UP000186720">
    <property type="component" value="Unassembled WGS sequence"/>
</dbReference>
<comment type="caution">
    <text evidence="5">The sequence shown here is derived from an EMBL/GenBank/DDBJ whole genome shotgun (WGS) entry which is preliminary data.</text>
</comment>
<dbReference type="PROSITE" id="PS00101">
    <property type="entry name" value="HEXAPEP_TRANSFERASES"/>
    <property type="match status" value="1"/>
</dbReference>
<dbReference type="RefSeq" id="WP_083627386.1">
    <property type="nucleotide sequence ID" value="NZ_FPAM01000005.1"/>
</dbReference>
<comment type="similarity">
    <text evidence="1">Belongs to the transferase hexapeptide repeat family.</text>
</comment>
<accession>A0A1Q5ZYU1</accession>
<dbReference type="PANTHER" id="PTHR23416:SF23">
    <property type="entry name" value="ACETYLTRANSFERASE C18B11.09C-RELATED"/>
    <property type="match status" value="1"/>
</dbReference>
<keyword evidence="4" id="KW-0012">Acyltransferase</keyword>
<evidence type="ECO:0000313" key="5">
    <source>
        <dbReference type="EMBL" id="OKS86944.1"/>
    </source>
</evidence>
<evidence type="ECO:0000256" key="3">
    <source>
        <dbReference type="ARBA" id="ARBA00022737"/>
    </source>
</evidence>
<gene>
    <name evidence="5" type="ORF">RG47T_2402</name>
</gene>
<evidence type="ECO:0000313" key="6">
    <source>
        <dbReference type="Proteomes" id="UP000186720"/>
    </source>
</evidence>
<name>A0A1Q5ZYU1_9SPHI</name>
<evidence type="ECO:0008006" key="7">
    <source>
        <dbReference type="Google" id="ProtNLM"/>
    </source>
</evidence>
<protein>
    <recommendedName>
        <fullName evidence="7">Acyltransferase</fullName>
    </recommendedName>
</protein>
<keyword evidence="3" id="KW-0677">Repeat</keyword>
<dbReference type="InterPro" id="IPR018357">
    <property type="entry name" value="Hexapep_transf_CS"/>
</dbReference>
<dbReference type="SUPFAM" id="SSF51161">
    <property type="entry name" value="Trimeric LpxA-like enzymes"/>
    <property type="match status" value="1"/>
</dbReference>